<keyword evidence="3" id="KW-0206">Cytoskeleton</keyword>
<feature type="region of interest" description="Disordered" evidence="5">
    <location>
        <begin position="491"/>
        <end position="512"/>
    </location>
</feature>
<accession>A0A3N4LFF0</accession>
<feature type="compositionally biased region" description="Basic and acidic residues" evidence="5">
    <location>
        <begin position="887"/>
        <end position="898"/>
    </location>
</feature>
<dbReference type="GO" id="GO:0005815">
    <property type="term" value="C:microtubule organizing center"/>
    <property type="evidence" value="ECO:0007669"/>
    <property type="project" value="UniProtKB-SubCell"/>
</dbReference>
<name>A0A3N4LFF0_9PEZI</name>
<evidence type="ECO:0000313" key="8">
    <source>
        <dbReference type="Proteomes" id="UP000267821"/>
    </source>
</evidence>
<feature type="coiled-coil region" evidence="4">
    <location>
        <begin position="430"/>
        <end position="485"/>
    </location>
</feature>
<evidence type="ECO:0000256" key="1">
    <source>
        <dbReference type="ARBA" id="ARBA00004267"/>
    </source>
</evidence>
<feature type="compositionally biased region" description="Polar residues" evidence="5">
    <location>
        <begin position="227"/>
        <end position="236"/>
    </location>
</feature>
<feature type="compositionally biased region" description="Polar residues" evidence="5">
    <location>
        <begin position="10"/>
        <end position="25"/>
    </location>
</feature>
<evidence type="ECO:0000256" key="5">
    <source>
        <dbReference type="SAM" id="MobiDB-lite"/>
    </source>
</evidence>
<feature type="region of interest" description="Disordered" evidence="5">
    <location>
        <begin position="1105"/>
        <end position="1124"/>
    </location>
</feature>
<evidence type="ECO:0000313" key="7">
    <source>
        <dbReference type="EMBL" id="RPB21607.1"/>
    </source>
</evidence>
<feature type="region of interest" description="Disordered" evidence="5">
    <location>
        <begin position="404"/>
        <end position="424"/>
    </location>
</feature>
<feature type="region of interest" description="Disordered" evidence="5">
    <location>
        <begin position="722"/>
        <end position="751"/>
    </location>
</feature>
<feature type="domain" description="Cep57 centrosome microtubule-binding" evidence="6">
    <location>
        <begin position="1020"/>
        <end position="1095"/>
    </location>
</feature>
<gene>
    <name evidence="7" type="ORF">L211DRAFT_869862</name>
</gene>
<feature type="compositionally biased region" description="Basic and acidic residues" evidence="5">
    <location>
        <begin position="766"/>
        <end position="791"/>
    </location>
</feature>
<feature type="region of interest" description="Disordered" evidence="5">
    <location>
        <begin position="37"/>
        <end position="68"/>
    </location>
</feature>
<organism evidence="7 8">
    <name type="scientific">Terfezia boudieri ATCC MYA-4762</name>
    <dbReference type="NCBI Taxonomy" id="1051890"/>
    <lineage>
        <taxon>Eukaryota</taxon>
        <taxon>Fungi</taxon>
        <taxon>Dikarya</taxon>
        <taxon>Ascomycota</taxon>
        <taxon>Pezizomycotina</taxon>
        <taxon>Pezizomycetes</taxon>
        <taxon>Pezizales</taxon>
        <taxon>Pezizaceae</taxon>
        <taxon>Terfezia</taxon>
    </lineage>
</organism>
<dbReference type="PANTHER" id="PTHR19336">
    <property type="entry name" value="UNCHARACTERIZED DUF1167"/>
    <property type="match status" value="1"/>
</dbReference>
<dbReference type="Gene3D" id="1.20.58.90">
    <property type="match status" value="1"/>
</dbReference>
<feature type="region of interest" description="Disordered" evidence="5">
    <location>
        <begin position="1"/>
        <end position="25"/>
    </location>
</feature>
<keyword evidence="4" id="KW-0175">Coiled coil</keyword>
<feature type="compositionally biased region" description="Basic and acidic residues" evidence="5">
    <location>
        <begin position="200"/>
        <end position="211"/>
    </location>
</feature>
<dbReference type="AlphaFoldDB" id="A0A3N4LFF0"/>
<evidence type="ECO:0000259" key="6">
    <source>
        <dbReference type="Pfam" id="PF06657"/>
    </source>
</evidence>
<feature type="compositionally biased region" description="Polar residues" evidence="5">
    <location>
        <begin position="1105"/>
        <end position="1116"/>
    </location>
</feature>
<keyword evidence="8" id="KW-1185">Reference proteome</keyword>
<dbReference type="InterPro" id="IPR051756">
    <property type="entry name" value="Centrosomal_MT-associated"/>
</dbReference>
<dbReference type="InParanoid" id="A0A3N4LFF0"/>
<keyword evidence="2" id="KW-0963">Cytoplasm</keyword>
<feature type="region of interest" description="Disordered" evidence="5">
    <location>
        <begin position="161"/>
        <end position="182"/>
    </location>
</feature>
<reference evidence="7 8" key="1">
    <citation type="journal article" date="2018" name="Nat. Ecol. Evol.">
        <title>Pezizomycetes genomes reveal the molecular basis of ectomycorrhizal truffle lifestyle.</title>
        <authorList>
            <person name="Murat C."/>
            <person name="Payen T."/>
            <person name="Noel B."/>
            <person name="Kuo A."/>
            <person name="Morin E."/>
            <person name="Chen J."/>
            <person name="Kohler A."/>
            <person name="Krizsan K."/>
            <person name="Balestrini R."/>
            <person name="Da Silva C."/>
            <person name="Montanini B."/>
            <person name="Hainaut M."/>
            <person name="Levati E."/>
            <person name="Barry K.W."/>
            <person name="Belfiori B."/>
            <person name="Cichocki N."/>
            <person name="Clum A."/>
            <person name="Dockter R.B."/>
            <person name="Fauchery L."/>
            <person name="Guy J."/>
            <person name="Iotti M."/>
            <person name="Le Tacon F."/>
            <person name="Lindquist E.A."/>
            <person name="Lipzen A."/>
            <person name="Malagnac F."/>
            <person name="Mello A."/>
            <person name="Molinier V."/>
            <person name="Miyauchi S."/>
            <person name="Poulain J."/>
            <person name="Riccioni C."/>
            <person name="Rubini A."/>
            <person name="Sitrit Y."/>
            <person name="Splivallo R."/>
            <person name="Traeger S."/>
            <person name="Wang M."/>
            <person name="Zifcakova L."/>
            <person name="Wipf D."/>
            <person name="Zambonelli A."/>
            <person name="Paolocci F."/>
            <person name="Nowrousian M."/>
            <person name="Ottonello S."/>
            <person name="Baldrian P."/>
            <person name="Spatafora J.W."/>
            <person name="Henrissat B."/>
            <person name="Nagy L.G."/>
            <person name="Aury J.M."/>
            <person name="Wincker P."/>
            <person name="Grigoriev I.V."/>
            <person name="Bonfante P."/>
            <person name="Martin F.M."/>
        </authorList>
    </citation>
    <scope>NUCLEOTIDE SEQUENCE [LARGE SCALE GENOMIC DNA]</scope>
    <source>
        <strain evidence="7 8">ATCC MYA-4762</strain>
    </source>
</reference>
<dbReference type="Proteomes" id="UP000267821">
    <property type="component" value="Unassembled WGS sequence"/>
</dbReference>
<dbReference type="STRING" id="1051890.A0A3N4LFF0"/>
<feature type="coiled-coil region" evidence="4">
    <location>
        <begin position="575"/>
        <end position="662"/>
    </location>
</feature>
<dbReference type="EMBL" id="ML121558">
    <property type="protein sequence ID" value="RPB21607.1"/>
    <property type="molecule type" value="Genomic_DNA"/>
</dbReference>
<dbReference type="PANTHER" id="PTHR19336:SF9">
    <property type="entry name" value="SPINDLE POLE BODY PROTEIN PPC89"/>
    <property type="match status" value="1"/>
</dbReference>
<evidence type="ECO:0000256" key="2">
    <source>
        <dbReference type="ARBA" id="ARBA00022490"/>
    </source>
</evidence>
<feature type="region of interest" description="Disordered" evidence="5">
    <location>
        <begin position="878"/>
        <end position="919"/>
    </location>
</feature>
<dbReference type="OrthoDB" id="76453at2759"/>
<evidence type="ECO:0000256" key="4">
    <source>
        <dbReference type="SAM" id="Coils"/>
    </source>
</evidence>
<protein>
    <recommendedName>
        <fullName evidence="6">Cep57 centrosome microtubule-binding domain-containing protein</fullName>
    </recommendedName>
</protein>
<proteinExistence type="predicted"/>
<evidence type="ECO:0000256" key="3">
    <source>
        <dbReference type="ARBA" id="ARBA00023212"/>
    </source>
</evidence>
<dbReference type="Pfam" id="PF06657">
    <property type="entry name" value="Cep57_MT_bd"/>
    <property type="match status" value="1"/>
</dbReference>
<dbReference type="InterPro" id="IPR024957">
    <property type="entry name" value="Cep57_MT-bd_dom"/>
</dbReference>
<feature type="compositionally biased region" description="Low complexity" evidence="5">
    <location>
        <begin position="899"/>
        <end position="914"/>
    </location>
</feature>
<dbReference type="GO" id="GO:0008017">
    <property type="term" value="F:microtubule binding"/>
    <property type="evidence" value="ECO:0007669"/>
    <property type="project" value="InterPro"/>
</dbReference>
<feature type="region of interest" description="Disordered" evidence="5">
    <location>
        <begin position="766"/>
        <end position="820"/>
    </location>
</feature>
<feature type="region of interest" description="Disordered" evidence="5">
    <location>
        <begin position="1204"/>
        <end position="1236"/>
    </location>
</feature>
<feature type="compositionally biased region" description="Low complexity" evidence="5">
    <location>
        <begin position="249"/>
        <end position="258"/>
    </location>
</feature>
<comment type="subcellular location">
    <subcellularLocation>
        <location evidence="1">Cytoplasm</location>
        <location evidence="1">Cytoskeleton</location>
        <location evidence="1">Microtubule organizing center</location>
    </subcellularLocation>
</comment>
<feature type="compositionally biased region" description="Polar residues" evidence="5">
    <location>
        <begin position="170"/>
        <end position="180"/>
    </location>
</feature>
<feature type="region of interest" description="Disordered" evidence="5">
    <location>
        <begin position="194"/>
        <end position="258"/>
    </location>
</feature>
<sequence length="1236" mass="137591">MAYDFEGDTTGFTNEHFTSFPPQTSFERDRLRLQRELDRDLDHPSFSSTSVSGLENAGRPFIDDDTNTFDIENDARATSTRKVNFNAGMLQSSPQINSRILAAEFADFSMANDFTEESVEIGRAREKNLSSQDYARAPFSTRGASARTTASKRLSEAYATAGREMASPIPKQSRQNSIRSDTSEVVLPLNKNVVSMPTNKNKDHQKNRLMEEDTFDLSKPVPKKSARQISVSSTGSKPRKTTEQVTSGAARSSVASRVNRVEDGASSVASLDDIIPQKTRKMSKSVGVSTLGGTRGPSLRTAMRAAEAKDATNFRRKSSTAPAAASTAAGGEVPRTFKSTAAFIKELGLDGHSLNALQDPPTYDETVDLTNQNNTNEQSFLLPNLAGISELINTEATRIYNNTASARKRNPHGQPPSHKPLESIPVPQDNRAILMAMQLLQDKMAALEEQNSVTEKRCEDLKEQLRRVRHKYEKEYQRARVAEDELVRTKKSGPATAVGSANADTEALRENAEDKERSKIAFMVEKMKLENTITSYKTQIDEISHRFEITKIALKNMQDERNSAVNSAAAAIASQRHLQEENEKFRDQLDAMRVEKVEYEQKVNFEREAWKAKEQILRKRADKAREAEGIAREAINGLQKRLNEIEKRNDTQDSEVAELVKRELERLKPELLAQSGAAPESLSKRRSIATTWTTTHSAPATVTIAAPAHRETITNNISMPSVKKTTQQIPDEEGTKGASSPDDANETAYTVDGNYIRRIADEIDQERRRRKEAEKRAAATSAEMERIREIVGNKTTSSVKKKTGASVTSKRYPESAVSGREQTITINTQRLLPRPLSAPPTSVIYISEAETAHKVSGGHSGNSNPNKRRIKKVVYYEEGDTSQVSTSKDRAANIEQRRSAAPAGMAARAPAQSSSVKTGPQDFDAFLNTARKHNSTSNNKHTYEFDFDKQEGTLPPPPVIPDHIKSVIDVEAEHDPLSCTVCVRREMQSLQEESRIMARTHGVEPAAGQEHIEGYQELSTLRPSKPAGKQLSNVVRGLQDEFVHLKMAYQERAEEFLSLDPTKGKRRRKEITREINDMVAEMDWKCDMIYALYDVAEEFVSTRPHQVNGTKSSSSAPKGKVTAHSINSMGGVDSGAEHVFEYTIPKRNGKLVEVEDADDSDEYRGHMGNMFGVNMGRGGDNEVSLLDETSEVEENMNMQIARHLKRQGKEVDRQSGRKQERVVKDSYDEGEETFRI</sequence>
<feature type="compositionally biased region" description="Basic and acidic residues" evidence="5">
    <location>
        <begin position="1207"/>
        <end position="1236"/>
    </location>
</feature>